<sequence>MNWGKSIILVFVLFGSFIGTMVYRMTRERIDLVSENYYQNEIEYQQHIDRVSNAQSIQAGFNFSKIMTYLADQQQVVFVLPNRLQKGEITFYRPGDSRQDFRVNVPAKHPTRQVIPTKSLAKGNWRVQFTWSDGQREYYKEEQIFL</sequence>
<proteinExistence type="predicted"/>
<evidence type="ECO:0000313" key="2">
    <source>
        <dbReference type="EMBL" id="MVM31757.1"/>
    </source>
</evidence>
<keyword evidence="3" id="KW-1185">Reference proteome</keyword>
<dbReference type="Proteomes" id="UP000436006">
    <property type="component" value="Unassembled WGS sequence"/>
</dbReference>
<name>A0A7K1SD67_9BACT</name>
<evidence type="ECO:0000313" key="3">
    <source>
        <dbReference type="Proteomes" id="UP000436006"/>
    </source>
</evidence>
<keyword evidence="1" id="KW-0472">Membrane</keyword>
<keyword evidence="1" id="KW-1133">Transmembrane helix</keyword>
<organism evidence="2 3">
    <name type="scientific">Spirosoma arboris</name>
    <dbReference type="NCBI Taxonomy" id="2682092"/>
    <lineage>
        <taxon>Bacteria</taxon>
        <taxon>Pseudomonadati</taxon>
        <taxon>Bacteroidota</taxon>
        <taxon>Cytophagia</taxon>
        <taxon>Cytophagales</taxon>
        <taxon>Cytophagaceae</taxon>
        <taxon>Spirosoma</taxon>
    </lineage>
</organism>
<accession>A0A7K1SD67</accession>
<gene>
    <name evidence="2" type="ORF">GO755_17045</name>
</gene>
<feature type="transmembrane region" description="Helical" evidence="1">
    <location>
        <begin position="6"/>
        <end position="23"/>
    </location>
</feature>
<dbReference type="Pfam" id="PF05751">
    <property type="entry name" value="FixH"/>
    <property type="match status" value="1"/>
</dbReference>
<comment type="caution">
    <text evidence="2">The sequence shown here is derived from an EMBL/GenBank/DDBJ whole genome shotgun (WGS) entry which is preliminary data.</text>
</comment>
<protein>
    <submittedName>
        <fullName evidence="2">Nitrogen fixation protein FixH</fullName>
    </submittedName>
</protein>
<reference evidence="2 3" key="1">
    <citation type="submission" date="2019-12" db="EMBL/GenBank/DDBJ databases">
        <title>Spirosoma sp. HMF4905 genome sequencing and assembly.</title>
        <authorList>
            <person name="Kang H."/>
            <person name="Cha I."/>
            <person name="Kim H."/>
            <person name="Joh K."/>
        </authorList>
    </citation>
    <scope>NUCLEOTIDE SEQUENCE [LARGE SCALE GENOMIC DNA]</scope>
    <source>
        <strain evidence="2 3">HMF4905</strain>
    </source>
</reference>
<evidence type="ECO:0000256" key="1">
    <source>
        <dbReference type="SAM" id="Phobius"/>
    </source>
</evidence>
<dbReference type="RefSeq" id="WP_157586365.1">
    <property type="nucleotide sequence ID" value="NZ_WPIN01000005.1"/>
</dbReference>
<dbReference type="EMBL" id="WPIN01000005">
    <property type="protein sequence ID" value="MVM31757.1"/>
    <property type="molecule type" value="Genomic_DNA"/>
</dbReference>
<dbReference type="AlphaFoldDB" id="A0A7K1SD67"/>
<keyword evidence="1" id="KW-0812">Transmembrane</keyword>
<dbReference type="InterPro" id="IPR008620">
    <property type="entry name" value="FixH"/>
</dbReference>